<reference evidence="1 2" key="1">
    <citation type="journal article" date="2018" name="Arch. Microbiol.">
        <title>New insights into the metabolic potential of the phototrophic purple bacterium Rhodopila globiformis DSM 161(T) from its draft genome sequence and evidence for a vanadium-dependent nitrogenase.</title>
        <authorList>
            <person name="Imhoff J.F."/>
            <person name="Rahn T."/>
            <person name="Kunzel S."/>
            <person name="Neulinger S.C."/>
        </authorList>
    </citation>
    <scope>NUCLEOTIDE SEQUENCE [LARGE SCALE GENOMIC DNA]</scope>
    <source>
        <strain evidence="1 2">DSM 16996</strain>
    </source>
</reference>
<dbReference type="PROSITE" id="PS51257">
    <property type="entry name" value="PROKAR_LIPOPROTEIN"/>
    <property type="match status" value="1"/>
</dbReference>
<proteinExistence type="predicted"/>
<dbReference type="Proteomes" id="UP000239089">
    <property type="component" value="Unassembled WGS sequence"/>
</dbReference>
<protein>
    <submittedName>
        <fullName evidence="1">Uncharacterized protein</fullName>
    </submittedName>
</protein>
<organism evidence="1 2">
    <name type="scientific">Rhodoblastus sphagnicola</name>
    <dbReference type="NCBI Taxonomy" id="333368"/>
    <lineage>
        <taxon>Bacteria</taxon>
        <taxon>Pseudomonadati</taxon>
        <taxon>Pseudomonadota</taxon>
        <taxon>Alphaproteobacteria</taxon>
        <taxon>Hyphomicrobiales</taxon>
        <taxon>Rhodoblastaceae</taxon>
        <taxon>Rhodoblastus</taxon>
    </lineage>
</organism>
<name>A0A2S6NDD5_9HYPH</name>
<evidence type="ECO:0000313" key="2">
    <source>
        <dbReference type="Proteomes" id="UP000239089"/>
    </source>
</evidence>
<gene>
    <name evidence="1" type="ORF">CCR94_05350</name>
</gene>
<accession>A0A2S6NDD5</accession>
<dbReference type="AlphaFoldDB" id="A0A2S6NDD5"/>
<sequence>MKTSTIVLAALVAWSACAEAKTPERQVAYHDALIRLIADATAWSEFCVNDAVDPAALAVFREVHGIAVNGHYIEVFGRAHARQHAAASAANRFFAACARALALYGPSGNFAPGLVRPLFHATVPDQMIDLDRW</sequence>
<dbReference type="OrthoDB" id="8455116at2"/>
<dbReference type="EMBL" id="NHSJ01000038">
    <property type="protein sequence ID" value="PPQ32601.1"/>
    <property type="molecule type" value="Genomic_DNA"/>
</dbReference>
<keyword evidence="2" id="KW-1185">Reference proteome</keyword>
<comment type="caution">
    <text evidence="1">The sequence shown here is derived from an EMBL/GenBank/DDBJ whole genome shotgun (WGS) entry which is preliminary data.</text>
</comment>
<evidence type="ECO:0000313" key="1">
    <source>
        <dbReference type="EMBL" id="PPQ32601.1"/>
    </source>
</evidence>
<dbReference type="RefSeq" id="WP_104506834.1">
    <property type="nucleotide sequence ID" value="NZ_JACIGC010000005.1"/>
</dbReference>